<dbReference type="InterPro" id="IPR050357">
    <property type="entry name" value="Arrestin_domain-protein"/>
</dbReference>
<dbReference type="SMART" id="SM01017">
    <property type="entry name" value="Arrestin_C"/>
    <property type="match status" value="1"/>
</dbReference>
<organism evidence="4 5">
    <name type="scientific">Hermetia illucens</name>
    <name type="common">Black soldier fly</name>
    <dbReference type="NCBI Taxonomy" id="343691"/>
    <lineage>
        <taxon>Eukaryota</taxon>
        <taxon>Metazoa</taxon>
        <taxon>Ecdysozoa</taxon>
        <taxon>Arthropoda</taxon>
        <taxon>Hexapoda</taxon>
        <taxon>Insecta</taxon>
        <taxon>Pterygota</taxon>
        <taxon>Neoptera</taxon>
        <taxon>Endopterygota</taxon>
        <taxon>Diptera</taxon>
        <taxon>Brachycera</taxon>
        <taxon>Stratiomyomorpha</taxon>
        <taxon>Stratiomyidae</taxon>
        <taxon>Hermetiinae</taxon>
        <taxon>Hermetia</taxon>
    </lineage>
</organism>
<name>A0A7R8Z2W2_HERIL</name>
<gene>
    <name evidence="4" type="ORF">HERILL_LOCUS15577</name>
</gene>
<dbReference type="Proteomes" id="UP000594454">
    <property type="component" value="Chromosome 6"/>
</dbReference>
<evidence type="ECO:0000256" key="2">
    <source>
        <dbReference type="ARBA" id="ARBA00022606"/>
    </source>
</evidence>
<dbReference type="Gene3D" id="2.60.40.640">
    <property type="match status" value="2"/>
</dbReference>
<dbReference type="EMBL" id="LR899014">
    <property type="protein sequence ID" value="CAD7093288.1"/>
    <property type="molecule type" value="Genomic_DNA"/>
</dbReference>
<dbReference type="Pfam" id="PF00339">
    <property type="entry name" value="Arrestin_N"/>
    <property type="match status" value="1"/>
</dbReference>
<dbReference type="GO" id="GO:0005737">
    <property type="term" value="C:cytoplasm"/>
    <property type="evidence" value="ECO:0007669"/>
    <property type="project" value="TreeGrafter"/>
</dbReference>
<dbReference type="InParanoid" id="A0A7R8Z2W2"/>
<evidence type="ECO:0000259" key="3">
    <source>
        <dbReference type="SMART" id="SM01017"/>
    </source>
</evidence>
<evidence type="ECO:0000313" key="5">
    <source>
        <dbReference type="Proteomes" id="UP000594454"/>
    </source>
</evidence>
<reference evidence="4 5" key="1">
    <citation type="submission" date="2020-11" db="EMBL/GenBank/DDBJ databases">
        <authorList>
            <person name="Wallbank WR R."/>
            <person name="Pardo Diaz C."/>
            <person name="Kozak K."/>
            <person name="Martin S."/>
            <person name="Jiggins C."/>
            <person name="Moest M."/>
            <person name="Warren A I."/>
            <person name="Generalovic N T."/>
            <person name="Byers J.R.P. K."/>
            <person name="Montejo-Kovacevich G."/>
            <person name="Yen C E."/>
        </authorList>
    </citation>
    <scope>NUCLEOTIDE SEQUENCE [LARGE SCALE GENOMIC DNA]</scope>
</reference>
<dbReference type="OrthoDB" id="7785529at2759"/>
<dbReference type="Pfam" id="PF02752">
    <property type="entry name" value="Arrestin_C"/>
    <property type="match status" value="1"/>
</dbReference>
<keyword evidence="2" id="KW-0716">Sensory transduction</keyword>
<protein>
    <recommendedName>
        <fullName evidence="3">Arrestin C-terminal-like domain-containing protein</fullName>
    </recommendedName>
</protein>
<dbReference type="InterPro" id="IPR025476">
    <property type="entry name" value="Helitron_helicase-like"/>
</dbReference>
<dbReference type="PANTHER" id="PTHR11188">
    <property type="entry name" value="ARRESTIN DOMAIN CONTAINING PROTEIN"/>
    <property type="match status" value="1"/>
</dbReference>
<feature type="domain" description="Arrestin C-terminal-like" evidence="3">
    <location>
        <begin position="432"/>
        <end position="564"/>
    </location>
</feature>
<keyword evidence="5" id="KW-1185">Reference proteome</keyword>
<dbReference type="SUPFAM" id="SSF81296">
    <property type="entry name" value="E set domains"/>
    <property type="match status" value="2"/>
</dbReference>
<dbReference type="InterPro" id="IPR014752">
    <property type="entry name" value="Arrestin-like_C"/>
</dbReference>
<proteinExistence type="inferred from homology"/>
<dbReference type="InterPro" id="IPR014756">
    <property type="entry name" value="Ig_E-set"/>
</dbReference>
<dbReference type="PANTHER" id="PTHR11188:SF167">
    <property type="entry name" value="ARRESTIN C-TERMINAL-LIKE DOMAIN-CONTAINING PROTEIN-RELATED"/>
    <property type="match status" value="1"/>
</dbReference>
<dbReference type="GO" id="GO:0015031">
    <property type="term" value="P:protein transport"/>
    <property type="evidence" value="ECO:0007669"/>
    <property type="project" value="TreeGrafter"/>
</dbReference>
<sequence>MVNPLNGEETTKKVSSMNYYAYRLMIRQNADNYLLRFRRLFQQYCVDMYVKVETERLNFIRLNQAKLRSEEYIHLRDAIGTEGNTANIGRLTILPATYIGSPRHMHEYAQNAMTCVRHYGRPDLFITVTCNPKWIEIVQLLFPGQTSSDRHDITGSVFRQKMRSLMNYIVKQRIFGDTRCWMYSIEWQKRGLPHTLILIWLVERIQTDQIDDIICAEIPDHEADPDLHDVVITNMIHGPCGVINPQSPCMVDVAHMSSKCEVTFENNPDGVYYAGQTVAGEIKLTTAKPKTIRAIHITVIGFAEVRFTDDKDSDRHDATDKHKDLLGADEQYVFVRKYLQGERNGTSFSLPAGTYTYKFEADLPKTCPTSFNGEFGQIRYEAVLTIDRAWKYDNIFKEPFTVIHDIDLNSNLVYKAPIMMSDFRRLMGILCLRTPFLLTVNCPFTGYAPGQMLIAHIQVQNFTFSHCTAVKVKLQRMVKYTSTYPKVETKEVHSTVREGIYGSVPKFRRKHILATIPVLSVPPSTLGTCKCIDISYRLKVKVVVAGWHKGLKVKVPITVGTVPLHDTPSGDNVDAAVPVGDAAKTYKALECFFPQFDNSYDESSCIKNANYLPKYPYYEQKTITLPLLNRTRRR</sequence>
<evidence type="ECO:0000256" key="1">
    <source>
        <dbReference type="ARBA" id="ARBA00005298"/>
    </source>
</evidence>
<evidence type="ECO:0000313" key="4">
    <source>
        <dbReference type="EMBL" id="CAD7093288.1"/>
    </source>
</evidence>
<dbReference type="InterPro" id="IPR011021">
    <property type="entry name" value="Arrestin-like_N"/>
</dbReference>
<comment type="similarity">
    <text evidence="1">Belongs to the arrestin family.</text>
</comment>
<accession>A0A7R8Z2W2</accession>
<dbReference type="AlphaFoldDB" id="A0A7R8Z2W2"/>
<dbReference type="InterPro" id="IPR011022">
    <property type="entry name" value="Arrestin_C-like"/>
</dbReference>
<dbReference type="Pfam" id="PF14214">
    <property type="entry name" value="Helitron_like_N"/>
    <property type="match status" value="1"/>
</dbReference>